<dbReference type="InterPro" id="IPR016181">
    <property type="entry name" value="Acyl_CoA_acyltransferase"/>
</dbReference>
<feature type="compositionally biased region" description="Basic and acidic residues" evidence="1">
    <location>
        <begin position="230"/>
        <end position="243"/>
    </location>
</feature>
<feature type="region of interest" description="Disordered" evidence="1">
    <location>
        <begin position="289"/>
        <end position="308"/>
    </location>
</feature>
<dbReference type="Pfam" id="PF00583">
    <property type="entry name" value="Acetyltransf_1"/>
    <property type="match status" value="1"/>
</dbReference>
<accession>A0A4S4NMM6</accession>
<evidence type="ECO:0000313" key="4">
    <source>
        <dbReference type="Proteomes" id="UP000308528"/>
    </source>
</evidence>
<keyword evidence="4" id="KW-1185">Reference proteome</keyword>
<dbReference type="RefSeq" id="WP_136456012.1">
    <property type="nucleotide sequence ID" value="NZ_SRSF01000001.1"/>
</dbReference>
<organism evidence="3 4">
    <name type="scientific">Neolewinella litorea</name>
    <dbReference type="NCBI Taxonomy" id="2562452"/>
    <lineage>
        <taxon>Bacteria</taxon>
        <taxon>Pseudomonadati</taxon>
        <taxon>Bacteroidota</taxon>
        <taxon>Saprospiria</taxon>
        <taxon>Saprospirales</taxon>
        <taxon>Lewinellaceae</taxon>
        <taxon>Neolewinella</taxon>
    </lineage>
</organism>
<evidence type="ECO:0000259" key="2">
    <source>
        <dbReference type="PROSITE" id="PS51186"/>
    </source>
</evidence>
<feature type="region of interest" description="Disordered" evidence="1">
    <location>
        <begin position="227"/>
        <end position="258"/>
    </location>
</feature>
<dbReference type="Gene3D" id="3.40.630.30">
    <property type="match status" value="1"/>
</dbReference>
<comment type="caution">
    <text evidence="3">The sequence shown here is derived from an EMBL/GenBank/DDBJ whole genome shotgun (WGS) entry which is preliminary data.</text>
</comment>
<evidence type="ECO:0000256" key="1">
    <source>
        <dbReference type="SAM" id="MobiDB-lite"/>
    </source>
</evidence>
<gene>
    <name evidence="3" type="ORF">E4021_00895</name>
</gene>
<dbReference type="AlphaFoldDB" id="A0A4S4NMM6"/>
<dbReference type="InterPro" id="IPR000182">
    <property type="entry name" value="GNAT_dom"/>
</dbReference>
<feature type="domain" description="N-acetyltransferase" evidence="2">
    <location>
        <begin position="1"/>
        <end position="161"/>
    </location>
</feature>
<protein>
    <submittedName>
        <fullName evidence="3">GNAT family N-acetyltransferase</fullName>
    </submittedName>
</protein>
<dbReference type="GO" id="GO:0016747">
    <property type="term" value="F:acyltransferase activity, transferring groups other than amino-acyl groups"/>
    <property type="evidence" value="ECO:0007669"/>
    <property type="project" value="InterPro"/>
</dbReference>
<proteinExistence type="predicted"/>
<sequence>MQYRPGRESDFTHLPTFVWQAIYPAFDLPDLSEEQRAENDRAVAEARDRVLLALTDPRATVITAWDERRRGLAGYIVVTKAGKFSATIDQLVVRRSEWGTGTAVELLDRAARKTGMERDLLVAVRPYNQRALAFFSKHGFEDTGESAGEVYPDRPLWRRAGEASVAATDGEFPTEADEPHFAPVYESLPDYNLATEELSAEPLFDPEQSSLDEQQLSELEAFIARAKAQKSRELQEPSEKKSPVESSTPTINYASKHPEIELEIDFGGEEPTDPEKGRGSIPFEFAFDETDTEPAPRRPEEVAQEETDTVIDDPLELREIPEPEPVETPRELRGAFEDQLGERLAAYFGADALPEYLGVYWKADNFHRIRDVALQGLTTFLNARPGPKRAARRRRNVIAELIEYFVVETAGAVHGGQIAQRVLRYQGADWKKVDLFKLVMDYLNFGEDADGVYTDFVSLPPRILKNATASYLQATRDERVFFIYDQSLFGSGKQGFAVTDATIYWKNILQPAGAATYTTLRTLERRGDHLLIDGQYFDAGKALNLRVALLLDKLRRMELDD</sequence>
<dbReference type="EMBL" id="SRSF01000001">
    <property type="protein sequence ID" value="THH41186.1"/>
    <property type="molecule type" value="Genomic_DNA"/>
</dbReference>
<keyword evidence="3" id="KW-0808">Transferase</keyword>
<dbReference type="Proteomes" id="UP000308528">
    <property type="component" value="Unassembled WGS sequence"/>
</dbReference>
<evidence type="ECO:0000313" key="3">
    <source>
        <dbReference type="EMBL" id="THH41186.1"/>
    </source>
</evidence>
<name>A0A4S4NMM6_9BACT</name>
<dbReference type="PROSITE" id="PS51186">
    <property type="entry name" value="GNAT"/>
    <property type="match status" value="1"/>
</dbReference>
<reference evidence="3 4" key="1">
    <citation type="submission" date="2019-04" db="EMBL/GenBank/DDBJ databases">
        <title>Lewinella litorea sp. nov., isolated from a marine sand.</title>
        <authorList>
            <person name="Yoon J.-H."/>
        </authorList>
    </citation>
    <scope>NUCLEOTIDE SEQUENCE [LARGE SCALE GENOMIC DNA]</scope>
    <source>
        <strain evidence="3 4">HSMS-39</strain>
    </source>
</reference>
<dbReference type="SUPFAM" id="SSF55729">
    <property type="entry name" value="Acyl-CoA N-acyltransferases (Nat)"/>
    <property type="match status" value="1"/>
</dbReference>
<dbReference type="OrthoDB" id="1489411at2"/>